<evidence type="ECO:0000313" key="3">
    <source>
        <dbReference type="Proteomes" id="UP000077701"/>
    </source>
</evidence>
<dbReference type="Proteomes" id="UP000077701">
    <property type="component" value="Unassembled WGS sequence"/>
</dbReference>
<reference evidence="3" key="2">
    <citation type="submission" date="2016-04" db="EMBL/GenBank/DDBJ databases">
        <title>Planomonospora sphaerica JCM9374 whole genome shotgun sequence.</title>
        <authorList>
            <person name="Suzuki T."/>
            <person name="Dohra H."/>
            <person name="Kodani S."/>
        </authorList>
    </citation>
    <scope>NUCLEOTIDE SEQUENCE [LARGE SCALE GENOMIC DNA]</scope>
    <source>
        <strain evidence="3">JCM 9374</strain>
    </source>
</reference>
<feature type="compositionally biased region" description="Pro residues" evidence="1">
    <location>
        <begin position="77"/>
        <end position="94"/>
    </location>
</feature>
<accession>A0A171DG96</accession>
<dbReference type="EMBL" id="BDCX01000009">
    <property type="protein sequence ID" value="GAT68323.1"/>
    <property type="molecule type" value="Genomic_DNA"/>
</dbReference>
<proteinExistence type="predicted"/>
<reference evidence="2 3" key="1">
    <citation type="journal article" date="2016" name="Genome Announc.">
        <title>Draft Genome Sequence of Planomonospora sphaerica JCM9374, a Rare Actinomycete.</title>
        <authorList>
            <person name="Dohra H."/>
            <person name="Suzuki T."/>
            <person name="Inoue Y."/>
            <person name="Kodani S."/>
        </authorList>
    </citation>
    <scope>NUCLEOTIDE SEQUENCE [LARGE SCALE GENOMIC DNA]</scope>
    <source>
        <strain evidence="2 3">JCM 9374</strain>
    </source>
</reference>
<feature type="compositionally biased region" description="Basic and acidic residues" evidence="1">
    <location>
        <begin position="95"/>
        <end position="116"/>
    </location>
</feature>
<feature type="compositionally biased region" description="Low complexity" evidence="1">
    <location>
        <begin position="158"/>
        <end position="167"/>
    </location>
</feature>
<feature type="compositionally biased region" description="Pro residues" evidence="1">
    <location>
        <begin position="225"/>
        <end position="235"/>
    </location>
</feature>
<gene>
    <name evidence="2" type="ORF">PS9374_03985</name>
</gene>
<sequence length="323" mass="35547">MKALIRGATRACRRRPALRAARPGTPESRTRSDRPGTARHGSGARRHGRDTARRVPVPGHGAGAVHHRISAARTREAPPPLHGPAGAPRPPSPPSRDEVRDRLDRDLGGDEVRDRPEDDECGQEQRGHGRAPAPAGEPERPRGGAADPSARHRRRLRSGSGPPARPAARGRPRSPPARRGRPRTAFTRTPRSPLTRRPRARPAAVRRPEMRPAALDQPQLRPGLPRRPPPPGPPRPRGRLHGPPIAPAWPNTGRRKIGVSNTVSIELPYDVVHHAVADFEEDSNNCLKMIFDGGTVAVCDMRNTDREARRSHERAQRERRGRQ</sequence>
<evidence type="ECO:0000313" key="2">
    <source>
        <dbReference type="EMBL" id="GAT68323.1"/>
    </source>
</evidence>
<feature type="compositionally biased region" description="Basic residues" evidence="1">
    <location>
        <begin position="168"/>
        <end position="182"/>
    </location>
</feature>
<feature type="compositionally biased region" description="Low complexity" evidence="1">
    <location>
        <begin position="183"/>
        <end position="193"/>
    </location>
</feature>
<organism evidence="2 3">
    <name type="scientific">Planomonospora sphaerica</name>
    <dbReference type="NCBI Taxonomy" id="161355"/>
    <lineage>
        <taxon>Bacteria</taxon>
        <taxon>Bacillati</taxon>
        <taxon>Actinomycetota</taxon>
        <taxon>Actinomycetes</taxon>
        <taxon>Streptosporangiales</taxon>
        <taxon>Streptosporangiaceae</taxon>
        <taxon>Planomonospora</taxon>
    </lineage>
</organism>
<evidence type="ECO:0000256" key="1">
    <source>
        <dbReference type="SAM" id="MobiDB-lite"/>
    </source>
</evidence>
<protein>
    <submittedName>
        <fullName evidence="2">Uncharacterized protein</fullName>
    </submittedName>
</protein>
<keyword evidence="3" id="KW-1185">Reference proteome</keyword>
<name>A0A171DG96_9ACTN</name>
<comment type="caution">
    <text evidence="2">The sequence shown here is derived from an EMBL/GenBank/DDBJ whole genome shotgun (WGS) entry which is preliminary data.</text>
</comment>
<dbReference type="STRING" id="161355.PS9374_03985"/>
<dbReference type="AlphaFoldDB" id="A0A171DG96"/>
<feature type="region of interest" description="Disordered" evidence="1">
    <location>
        <begin position="1"/>
        <end position="253"/>
    </location>
</feature>